<name>A0ABU6TR67_9FABA</name>
<comment type="caution">
    <text evidence="1">The sequence shown here is derived from an EMBL/GenBank/DDBJ whole genome shotgun (WGS) entry which is preliminary data.</text>
</comment>
<proteinExistence type="predicted"/>
<keyword evidence="2" id="KW-1185">Reference proteome</keyword>
<evidence type="ECO:0000313" key="2">
    <source>
        <dbReference type="Proteomes" id="UP001341840"/>
    </source>
</evidence>
<gene>
    <name evidence="1" type="ORF">PIB30_072352</name>
</gene>
<dbReference type="Proteomes" id="UP001341840">
    <property type="component" value="Unassembled WGS sequence"/>
</dbReference>
<reference evidence="1 2" key="1">
    <citation type="journal article" date="2023" name="Plants (Basel)">
        <title>Bridging the Gap: Combining Genomics and Transcriptomics Approaches to Understand Stylosanthes scabra, an Orphan Legume from the Brazilian Caatinga.</title>
        <authorList>
            <person name="Ferreira-Neto J.R.C."/>
            <person name="da Silva M.D."/>
            <person name="Binneck E."/>
            <person name="de Melo N.F."/>
            <person name="da Silva R.H."/>
            <person name="de Melo A.L.T.M."/>
            <person name="Pandolfi V."/>
            <person name="Bustamante F.O."/>
            <person name="Brasileiro-Vidal A.C."/>
            <person name="Benko-Iseppon A.M."/>
        </authorList>
    </citation>
    <scope>NUCLEOTIDE SEQUENCE [LARGE SCALE GENOMIC DNA]</scope>
    <source>
        <tissue evidence="1">Leaves</tissue>
    </source>
</reference>
<dbReference type="EMBL" id="JASCZI010091476">
    <property type="protein sequence ID" value="MED6150443.1"/>
    <property type="molecule type" value="Genomic_DNA"/>
</dbReference>
<organism evidence="1 2">
    <name type="scientific">Stylosanthes scabra</name>
    <dbReference type="NCBI Taxonomy" id="79078"/>
    <lineage>
        <taxon>Eukaryota</taxon>
        <taxon>Viridiplantae</taxon>
        <taxon>Streptophyta</taxon>
        <taxon>Embryophyta</taxon>
        <taxon>Tracheophyta</taxon>
        <taxon>Spermatophyta</taxon>
        <taxon>Magnoliopsida</taxon>
        <taxon>eudicotyledons</taxon>
        <taxon>Gunneridae</taxon>
        <taxon>Pentapetalae</taxon>
        <taxon>rosids</taxon>
        <taxon>fabids</taxon>
        <taxon>Fabales</taxon>
        <taxon>Fabaceae</taxon>
        <taxon>Papilionoideae</taxon>
        <taxon>50 kb inversion clade</taxon>
        <taxon>dalbergioids sensu lato</taxon>
        <taxon>Dalbergieae</taxon>
        <taxon>Pterocarpus clade</taxon>
        <taxon>Stylosanthes</taxon>
    </lineage>
</organism>
<accession>A0ABU6TR67</accession>
<protein>
    <submittedName>
        <fullName evidence="1">Uncharacterized protein</fullName>
    </submittedName>
</protein>
<sequence length="160" mass="18183">MVLNIGLDRPVEQVGSRTGGGCGSFYSRNQILENLLGTEALASLVTSTDSQSRRPPSSPVSSSLVLASPLFPFPWPLFAVTRFRWNHRLSLSRSSSFHRSHIQPPYSPSLASLCRVRSSPDQRRQTRYVAFPLSFERWCSLVFPQRKRMIEFVMTFTARF</sequence>
<evidence type="ECO:0000313" key="1">
    <source>
        <dbReference type="EMBL" id="MED6150443.1"/>
    </source>
</evidence>